<keyword evidence="3" id="KW-0813">Transport</keyword>
<dbReference type="Proteomes" id="UP000192731">
    <property type="component" value="Unassembled WGS sequence"/>
</dbReference>
<evidence type="ECO:0000256" key="1">
    <source>
        <dbReference type="ARBA" id="ARBA00004651"/>
    </source>
</evidence>
<keyword evidence="4 8" id="KW-1003">Cell membrane</keyword>
<feature type="transmembrane region" description="Helical" evidence="8">
    <location>
        <begin position="7"/>
        <end position="37"/>
    </location>
</feature>
<feature type="transmembrane region" description="Helical" evidence="8">
    <location>
        <begin position="73"/>
        <end position="90"/>
    </location>
</feature>
<keyword evidence="5 8" id="KW-0812">Transmembrane</keyword>
<evidence type="ECO:0000256" key="7">
    <source>
        <dbReference type="ARBA" id="ARBA00023136"/>
    </source>
</evidence>
<evidence type="ECO:0000313" key="10">
    <source>
        <dbReference type="Proteomes" id="UP000192731"/>
    </source>
</evidence>
<dbReference type="OrthoDB" id="7843147at2"/>
<dbReference type="GO" id="GO:0005886">
    <property type="term" value="C:plasma membrane"/>
    <property type="evidence" value="ECO:0007669"/>
    <property type="project" value="UniProtKB-SubCell"/>
</dbReference>
<feature type="transmembrane region" description="Helical" evidence="8">
    <location>
        <begin position="96"/>
        <end position="113"/>
    </location>
</feature>
<feature type="transmembrane region" description="Helical" evidence="8">
    <location>
        <begin position="43"/>
        <end position="61"/>
    </location>
</feature>
<proteinExistence type="inferred from homology"/>
<keyword evidence="6 8" id="KW-1133">Transmembrane helix</keyword>
<dbReference type="AlphaFoldDB" id="A0A1W1V3C5"/>
<comment type="similarity">
    <text evidence="2 8">Belongs to the 4-toluene sulfonate uptake permease (TSUP) (TC 2.A.102) family.</text>
</comment>
<evidence type="ECO:0000256" key="5">
    <source>
        <dbReference type="ARBA" id="ARBA00022692"/>
    </source>
</evidence>
<evidence type="ECO:0000256" key="6">
    <source>
        <dbReference type="ARBA" id="ARBA00022989"/>
    </source>
</evidence>
<keyword evidence="10" id="KW-1185">Reference proteome</keyword>
<evidence type="ECO:0000256" key="3">
    <source>
        <dbReference type="ARBA" id="ARBA00022448"/>
    </source>
</evidence>
<dbReference type="RefSeq" id="WP_084052751.1">
    <property type="nucleotide sequence ID" value="NZ_FWWT01000014.1"/>
</dbReference>
<feature type="transmembrane region" description="Helical" evidence="8">
    <location>
        <begin position="125"/>
        <end position="149"/>
    </location>
</feature>
<comment type="subcellular location">
    <subcellularLocation>
        <location evidence="1 8">Cell membrane</location>
        <topology evidence="1 8">Multi-pass membrane protein</topology>
    </subcellularLocation>
</comment>
<feature type="transmembrane region" description="Helical" evidence="8">
    <location>
        <begin position="161"/>
        <end position="181"/>
    </location>
</feature>
<reference evidence="9 10" key="1">
    <citation type="submission" date="2017-04" db="EMBL/GenBank/DDBJ databases">
        <authorList>
            <person name="Afonso C.L."/>
            <person name="Miller P.J."/>
            <person name="Scott M.A."/>
            <person name="Spackman E."/>
            <person name="Goraichik I."/>
            <person name="Dimitrov K.M."/>
            <person name="Suarez D.L."/>
            <person name="Swayne D.E."/>
        </authorList>
    </citation>
    <scope>NUCLEOTIDE SEQUENCE [LARGE SCALE GENOMIC DNA]</scope>
    <source>
        <strain evidence="9 10">DSM 11270</strain>
    </source>
</reference>
<dbReference type="EMBL" id="FWWT01000014">
    <property type="protein sequence ID" value="SMB87798.1"/>
    <property type="molecule type" value="Genomic_DNA"/>
</dbReference>
<evidence type="ECO:0000313" key="9">
    <source>
        <dbReference type="EMBL" id="SMB87798.1"/>
    </source>
</evidence>
<name>A0A1W1V3C5_DESTI</name>
<evidence type="ECO:0000256" key="8">
    <source>
        <dbReference type="RuleBase" id="RU363041"/>
    </source>
</evidence>
<dbReference type="STRING" id="656914.SAMN00017405_1771"/>
<feature type="transmembrane region" description="Helical" evidence="8">
    <location>
        <begin position="188"/>
        <end position="206"/>
    </location>
</feature>
<organism evidence="9 10">
    <name type="scientific">Desulfonispora thiosulfatigenes DSM 11270</name>
    <dbReference type="NCBI Taxonomy" id="656914"/>
    <lineage>
        <taxon>Bacteria</taxon>
        <taxon>Bacillati</taxon>
        <taxon>Bacillota</taxon>
        <taxon>Clostridia</taxon>
        <taxon>Eubacteriales</taxon>
        <taxon>Peptococcaceae</taxon>
        <taxon>Desulfonispora</taxon>
    </lineage>
</organism>
<keyword evidence="7 8" id="KW-0472">Membrane</keyword>
<sequence length="240" mass="26901">MDSYILFFSIVLIASILQTSTGFGFSIMATPFLLLLFMPKEAIQVNLILSIFISVALITTIKNDIDFEILKRFIIGSSFGIPLGIVFFLLLDINTLKLGVSIIILILTVLLIRKFRINQTDKRDFAVGAISGTLTAAIGMPGPPVLLYFSGTDTEKEKLRATTLAFYIFVYSASLVIQIIFAKTSKTVWLSSTYAIPVVIMGLYLGQLLFKKINQETFRIFTYLILLSTGSYLLFESWKW</sequence>
<feature type="transmembrane region" description="Helical" evidence="8">
    <location>
        <begin position="218"/>
        <end position="235"/>
    </location>
</feature>
<evidence type="ECO:0000256" key="4">
    <source>
        <dbReference type="ARBA" id="ARBA00022475"/>
    </source>
</evidence>
<dbReference type="InterPro" id="IPR002781">
    <property type="entry name" value="TM_pro_TauE-like"/>
</dbReference>
<accession>A0A1W1V3C5</accession>
<protein>
    <recommendedName>
        <fullName evidence="8">Probable membrane transporter protein</fullName>
    </recommendedName>
</protein>
<dbReference type="Pfam" id="PF01925">
    <property type="entry name" value="TauE"/>
    <property type="match status" value="1"/>
</dbReference>
<dbReference type="PANTHER" id="PTHR30269">
    <property type="entry name" value="TRANSMEMBRANE PROTEIN YFCA"/>
    <property type="match status" value="1"/>
</dbReference>
<evidence type="ECO:0000256" key="2">
    <source>
        <dbReference type="ARBA" id="ARBA00009142"/>
    </source>
</evidence>
<gene>
    <name evidence="9" type="ORF">SAMN00017405_1771</name>
</gene>
<dbReference type="PANTHER" id="PTHR30269:SF37">
    <property type="entry name" value="MEMBRANE TRANSPORTER PROTEIN"/>
    <property type="match status" value="1"/>
</dbReference>
<dbReference type="InterPro" id="IPR052017">
    <property type="entry name" value="TSUP"/>
</dbReference>